<dbReference type="EMBL" id="MT145189">
    <property type="protein sequence ID" value="QJI04745.1"/>
    <property type="molecule type" value="Genomic_DNA"/>
</dbReference>
<dbReference type="GO" id="GO:0051536">
    <property type="term" value="F:iron-sulfur cluster binding"/>
    <property type="evidence" value="ECO:0007669"/>
    <property type="project" value="InterPro"/>
</dbReference>
<dbReference type="AlphaFoldDB" id="A0A6H1Z9P3"/>
<reference evidence="1" key="1">
    <citation type="submission" date="2020-03" db="EMBL/GenBank/DDBJ databases">
        <title>The deep terrestrial virosphere.</title>
        <authorList>
            <person name="Holmfeldt K."/>
            <person name="Nilsson E."/>
            <person name="Simone D."/>
            <person name="Lopez-Fernandez M."/>
            <person name="Wu X."/>
            <person name="de Brujin I."/>
            <person name="Lundin D."/>
            <person name="Andersson A."/>
            <person name="Bertilsson S."/>
            <person name="Dopson M."/>
        </authorList>
    </citation>
    <scope>NUCLEOTIDE SEQUENCE</scope>
    <source>
        <strain evidence="4">MM415A00110</strain>
        <strain evidence="2">MM415B00359</strain>
        <strain evidence="1">TM448A00090</strain>
        <strain evidence="3">TM448B00679</strain>
    </source>
</reference>
<dbReference type="EMBL" id="MT144646">
    <property type="protein sequence ID" value="QJH96298.1"/>
    <property type="molecule type" value="Genomic_DNA"/>
</dbReference>
<dbReference type="GO" id="GO:0030430">
    <property type="term" value="C:host cell cytoplasm"/>
    <property type="evidence" value="ECO:0007669"/>
    <property type="project" value="InterPro"/>
</dbReference>
<name>A0A6H1Z9P3_9ZZZZ</name>
<protein>
    <submittedName>
        <fullName evidence="1">Putative tail protein</fullName>
    </submittedName>
</protein>
<proteinExistence type="predicted"/>
<accession>A0A6H1Z9P3</accession>
<evidence type="ECO:0000313" key="2">
    <source>
        <dbReference type="EMBL" id="QJA66198.1"/>
    </source>
</evidence>
<dbReference type="EMBL" id="MT143974">
    <property type="protein sequence ID" value="QJA44179.1"/>
    <property type="molecule type" value="Genomic_DNA"/>
</dbReference>
<dbReference type="GO" id="GO:0046718">
    <property type="term" value="P:symbiont entry into host cell"/>
    <property type="evidence" value="ECO:0007669"/>
    <property type="project" value="InterPro"/>
</dbReference>
<organism evidence="1">
    <name type="scientific">viral metagenome</name>
    <dbReference type="NCBI Taxonomy" id="1070528"/>
    <lineage>
        <taxon>unclassified sequences</taxon>
        <taxon>metagenomes</taxon>
        <taxon>organismal metagenomes</taxon>
    </lineage>
</organism>
<evidence type="ECO:0000313" key="1">
    <source>
        <dbReference type="EMBL" id="QJA44179.1"/>
    </source>
</evidence>
<gene>
    <name evidence="4" type="ORF">MM415A00110_0066</name>
    <name evidence="2" type="ORF">MM415B00359_0009</name>
    <name evidence="1" type="ORF">TM448A00090_0011</name>
    <name evidence="3" type="ORF">TM448B00679_0013</name>
</gene>
<evidence type="ECO:0000313" key="3">
    <source>
        <dbReference type="EMBL" id="QJH96298.1"/>
    </source>
</evidence>
<dbReference type="EMBL" id="MT141551">
    <property type="protein sequence ID" value="QJA66198.1"/>
    <property type="molecule type" value="Genomic_DNA"/>
</dbReference>
<dbReference type="Pfam" id="PF05100">
    <property type="entry name" value="Phage_tail_L"/>
    <property type="match status" value="1"/>
</dbReference>
<dbReference type="InterPro" id="IPR006487">
    <property type="entry name" value="Phage_lambda_L"/>
</dbReference>
<evidence type="ECO:0000313" key="4">
    <source>
        <dbReference type="EMBL" id="QJI04745.1"/>
    </source>
</evidence>
<sequence>MLPLSTAAIAEKNKLANTGAWLVLIQITLPDTTVLPICSNTVNITWPTVGGQEYVAFPFEMDTLGESAKGEKPQVVIRVGNVTQEMVGYMELANGGVGSEVIIRVVHSAHLDLTDPEIELVFECVDAWADSQWASFVLGAPSPYDKRWPRSRIMKNFCRYKVFKGDRCGFPEEEDERLYPTEDPADIIGCDRTLTRCRVLENSERFGGAPGVGQKGIYVG</sequence>